<evidence type="ECO:0000256" key="18">
    <source>
        <dbReference type="ARBA" id="ARBA00023065"/>
    </source>
</evidence>
<evidence type="ECO:0000256" key="24">
    <source>
        <dbReference type="SAM" id="Phobius"/>
    </source>
</evidence>
<gene>
    <name evidence="26" type="ORF">C8N35_101123</name>
</gene>
<feature type="binding site" description="axial binding residue" evidence="22">
    <location>
        <position position="128"/>
    </location>
    <ligand>
        <name>heme c</name>
        <dbReference type="ChEBI" id="CHEBI:61717"/>
        <label>1</label>
    </ligand>
    <ligandPart>
        <name>Fe</name>
        <dbReference type="ChEBI" id="CHEBI:18248"/>
    </ligandPart>
</feature>
<feature type="domain" description="Cytochrome c" evidence="25">
    <location>
        <begin position="111"/>
        <end position="200"/>
    </location>
</feature>
<dbReference type="GO" id="GO:0006119">
    <property type="term" value="P:oxidative phosphorylation"/>
    <property type="evidence" value="ECO:0007669"/>
    <property type="project" value="UniProtKB-UniPathway"/>
</dbReference>
<keyword evidence="11 21" id="KW-0479">Metal-binding</keyword>
<evidence type="ECO:0000256" key="13">
    <source>
        <dbReference type="ARBA" id="ARBA00022781"/>
    </source>
</evidence>
<comment type="cofactor">
    <cofactor evidence="21 23">
        <name>heme c</name>
        <dbReference type="ChEBI" id="CHEBI:61717"/>
    </cofactor>
    <text evidence="21 23">Binds 2 heme C groups per subunit.</text>
</comment>
<keyword evidence="16 21" id="KW-0560">Oxidoreductase</keyword>
<feature type="binding site" description="covalent" evidence="23">
    <location>
        <position position="124"/>
    </location>
    <ligand>
        <name>heme c</name>
        <dbReference type="ChEBI" id="CHEBI:61717"/>
        <label>1</label>
    </ligand>
</feature>
<organism evidence="26 27">
    <name type="scientific">Breoghania corrubedonensis</name>
    <dbReference type="NCBI Taxonomy" id="665038"/>
    <lineage>
        <taxon>Bacteria</taxon>
        <taxon>Pseudomonadati</taxon>
        <taxon>Pseudomonadota</taxon>
        <taxon>Alphaproteobacteria</taxon>
        <taxon>Hyphomicrobiales</taxon>
        <taxon>Stappiaceae</taxon>
        <taxon>Breoghania</taxon>
    </lineage>
</organism>
<protein>
    <recommendedName>
        <fullName evidence="21">Cbb3-type cytochrome c oxidase subunit</fullName>
    </recommendedName>
</protein>
<dbReference type="OrthoDB" id="9811281at2"/>
<comment type="caution">
    <text evidence="26">The sequence shown here is derived from an EMBL/GenBank/DDBJ whole genome shotgun (WGS) entry which is preliminary data.</text>
</comment>
<keyword evidence="14 21" id="KW-0249">Electron transport</keyword>
<evidence type="ECO:0000256" key="21">
    <source>
        <dbReference type="PIRNR" id="PIRNR000006"/>
    </source>
</evidence>
<dbReference type="UniPathway" id="UPA00705"/>
<keyword evidence="5 21" id="KW-0813">Transport</keyword>
<evidence type="ECO:0000256" key="11">
    <source>
        <dbReference type="ARBA" id="ARBA00022723"/>
    </source>
</evidence>
<evidence type="ECO:0000256" key="6">
    <source>
        <dbReference type="ARBA" id="ARBA00022475"/>
    </source>
</evidence>
<comment type="similarity">
    <text evidence="3 21">Belongs to the CcoP / FixP family.</text>
</comment>
<dbReference type="RefSeq" id="WP_107987703.1">
    <property type="nucleotide sequence ID" value="NZ_QAYG01000001.1"/>
</dbReference>
<keyword evidence="9 21" id="KW-0679">Respiratory chain</keyword>
<dbReference type="NCBIfam" id="TIGR00782">
    <property type="entry name" value="ccoP"/>
    <property type="match status" value="1"/>
</dbReference>
<evidence type="ECO:0000256" key="2">
    <source>
        <dbReference type="ARBA" id="ARBA00004673"/>
    </source>
</evidence>
<dbReference type="GO" id="GO:0005886">
    <property type="term" value="C:plasma membrane"/>
    <property type="evidence" value="ECO:0007669"/>
    <property type="project" value="UniProtKB-SubCell"/>
</dbReference>
<dbReference type="InterPro" id="IPR004678">
    <property type="entry name" value="Cyt_c_oxidase_cbb3_su3"/>
</dbReference>
<dbReference type="Pfam" id="PF14715">
    <property type="entry name" value="FixP_N"/>
    <property type="match status" value="1"/>
</dbReference>
<dbReference type="PRINTS" id="PR00605">
    <property type="entry name" value="CYTCHROMECIC"/>
</dbReference>
<evidence type="ECO:0000256" key="9">
    <source>
        <dbReference type="ARBA" id="ARBA00022660"/>
    </source>
</evidence>
<dbReference type="Proteomes" id="UP000244081">
    <property type="component" value="Unassembled WGS sequence"/>
</dbReference>
<feature type="binding site" description="axial binding residue" evidence="22">
    <location>
        <position position="225"/>
    </location>
    <ligand>
        <name>heme c</name>
        <dbReference type="ChEBI" id="CHEBI:61717"/>
        <label>2</label>
    </ligand>
    <ligandPart>
        <name>Fe</name>
        <dbReference type="ChEBI" id="CHEBI:18248"/>
    </ligandPart>
</feature>
<keyword evidence="10 24" id="KW-0812">Transmembrane</keyword>
<feature type="binding site" description="covalent" evidence="23">
    <location>
        <position position="127"/>
    </location>
    <ligand>
        <name>heme c</name>
        <dbReference type="ChEBI" id="CHEBI:61717"/>
        <label>1</label>
    </ligand>
</feature>
<feature type="binding site" description="axial binding residue" evidence="22">
    <location>
        <position position="175"/>
    </location>
    <ligand>
        <name>heme c</name>
        <dbReference type="ChEBI" id="CHEBI:61717"/>
        <label>2</label>
    </ligand>
    <ligandPart>
        <name>Fe</name>
        <dbReference type="ChEBI" id="CHEBI:18248"/>
    </ligandPart>
</feature>
<dbReference type="PANTHER" id="PTHR33751:SF1">
    <property type="entry name" value="CBB3-TYPE CYTOCHROME C OXIDASE SUBUNIT FIXP"/>
    <property type="match status" value="1"/>
</dbReference>
<feature type="binding site" description="covalent" evidence="23">
    <location>
        <position position="221"/>
    </location>
    <ligand>
        <name>heme c</name>
        <dbReference type="ChEBI" id="CHEBI:61717"/>
        <label>2</label>
    </ligand>
</feature>
<dbReference type="SUPFAM" id="SSF46626">
    <property type="entry name" value="Cytochrome c"/>
    <property type="match status" value="2"/>
</dbReference>
<feature type="binding site" description="axial binding residue" evidence="22">
    <location>
        <position position="266"/>
    </location>
    <ligand>
        <name>heme c</name>
        <dbReference type="ChEBI" id="CHEBI:61717"/>
        <label>1</label>
    </ligand>
    <ligandPart>
        <name>Fe</name>
        <dbReference type="ChEBI" id="CHEBI:18248"/>
    </ligandPart>
</feature>
<evidence type="ECO:0000256" key="12">
    <source>
        <dbReference type="ARBA" id="ARBA00022737"/>
    </source>
</evidence>
<evidence type="ECO:0000256" key="20">
    <source>
        <dbReference type="ARBA" id="ARBA00025525"/>
    </source>
</evidence>
<dbReference type="GO" id="GO:0005506">
    <property type="term" value="F:iron ion binding"/>
    <property type="evidence" value="ECO:0007669"/>
    <property type="project" value="InterPro"/>
</dbReference>
<evidence type="ECO:0000256" key="22">
    <source>
        <dbReference type="PIRSR" id="PIRSR000006-1"/>
    </source>
</evidence>
<evidence type="ECO:0000256" key="7">
    <source>
        <dbReference type="ARBA" id="ARBA00022519"/>
    </source>
</evidence>
<evidence type="ECO:0000256" key="14">
    <source>
        <dbReference type="ARBA" id="ARBA00022982"/>
    </source>
</evidence>
<reference evidence="26 27" key="1">
    <citation type="submission" date="2018-04" db="EMBL/GenBank/DDBJ databases">
        <title>Genomic Encyclopedia of Archaeal and Bacterial Type Strains, Phase II (KMG-II): from individual species to whole genera.</title>
        <authorList>
            <person name="Goeker M."/>
        </authorList>
    </citation>
    <scope>NUCLEOTIDE SEQUENCE [LARGE SCALE GENOMIC DNA]</scope>
    <source>
        <strain evidence="26 27">DSM 23382</strain>
    </source>
</reference>
<proteinExistence type="inferred from homology"/>
<comment type="subunit">
    <text evidence="4">Component of the cbb3-type cytochrome c oxidase at least composed of FixN, FixO, FixQ and FixP.</text>
</comment>
<dbReference type="Gene3D" id="1.10.760.10">
    <property type="entry name" value="Cytochrome c-like domain"/>
    <property type="match status" value="2"/>
</dbReference>
<keyword evidence="12" id="KW-0677">Repeat</keyword>
<dbReference type="PANTHER" id="PTHR33751">
    <property type="entry name" value="CBB3-TYPE CYTOCHROME C OXIDASE SUBUNIT FIXP"/>
    <property type="match status" value="1"/>
</dbReference>
<feature type="transmembrane region" description="Helical" evidence="24">
    <location>
        <begin position="35"/>
        <end position="53"/>
    </location>
</feature>
<dbReference type="Gene3D" id="6.10.280.130">
    <property type="match status" value="1"/>
</dbReference>
<keyword evidence="7 21" id="KW-0997">Cell inner membrane</keyword>
<evidence type="ECO:0000256" key="1">
    <source>
        <dbReference type="ARBA" id="ARBA00004533"/>
    </source>
</evidence>
<dbReference type="Pfam" id="PF13442">
    <property type="entry name" value="Cytochrome_CBB3"/>
    <property type="match status" value="2"/>
</dbReference>
<dbReference type="EMBL" id="QAYG01000001">
    <property type="protein sequence ID" value="PTW62088.1"/>
    <property type="molecule type" value="Genomic_DNA"/>
</dbReference>
<dbReference type="PIRSF" id="PIRSF000006">
    <property type="entry name" value="Cbb3-Cox_fixP"/>
    <property type="match status" value="1"/>
</dbReference>
<dbReference type="GO" id="GO:1902600">
    <property type="term" value="P:proton transmembrane transport"/>
    <property type="evidence" value="ECO:0007669"/>
    <property type="project" value="UniProtKB-KW"/>
</dbReference>
<evidence type="ECO:0000256" key="8">
    <source>
        <dbReference type="ARBA" id="ARBA00022617"/>
    </source>
</evidence>
<dbReference type="InterPro" id="IPR036909">
    <property type="entry name" value="Cyt_c-like_dom_sf"/>
</dbReference>
<feature type="domain" description="Cytochrome c" evidence="25">
    <location>
        <begin position="208"/>
        <end position="289"/>
    </location>
</feature>
<evidence type="ECO:0000256" key="4">
    <source>
        <dbReference type="ARBA" id="ARBA00011203"/>
    </source>
</evidence>
<accession>A0A2T5VEA5</accession>
<keyword evidence="18 21" id="KW-0406">Ion transport</keyword>
<dbReference type="InterPro" id="IPR009056">
    <property type="entry name" value="Cyt_c-like_dom"/>
</dbReference>
<dbReference type="GO" id="GO:0016491">
    <property type="term" value="F:oxidoreductase activity"/>
    <property type="evidence" value="ECO:0007669"/>
    <property type="project" value="UniProtKB-KW"/>
</dbReference>
<dbReference type="InterPro" id="IPR050597">
    <property type="entry name" value="Cytochrome_c_Oxidase_Subunit"/>
</dbReference>
<comment type="subcellular location">
    <subcellularLocation>
        <location evidence="1 21">Cell inner membrane</location>
    </subcellularLocation>
</comment>
<keyword evidence="6 21" id="KW-1003">Cell membrane</keyword>
<evidence type="ECO:0000313" key="27">
    <source>
        <dbReference type="Proteomes" id="UP000244081"/>
    </source>
</evidence>
<dbReference type="InterPro" id="IPR008168">
    <property type="entry name" value="Cyt_C_IC"/>
</dbReference>
<evidence type="ECO:0000256" key="10">
    <source>
        <dbReference type="ARBA" id="ARBA00022692"/>
    </source>
</evidence>
<dbReference type="InterPro" id="IPR038414">
    <property type="entry name" value="CcoP_N_sf"/>
</dbReference>
<keyword evidence="15 24" id="KW-1133">Transmembrane helix</keyword>
<evidence type="ECO:0000256" key="15">
    <source>
        <dbReference type="ARBA" id="ARBA00022989"/>
    </source>
</evidence>
<evidence type="ECO:0000256" key="19">
    <source>
        <dbReference type="ARBA" id="ARBA00023136"/>
    </source>
</evidence>
<comment type="function">
    <text evidence="20">C-type cytochrome. Part of the cbb3-type cytochrome c oxidase complex. FixP subunit is required for transferring electrons from donor cytochrome c via its heme groups to FixO subunit. From there, electrons are shuttled to the catalytic binuclear center of FixN subunit where oxygen reduction takes place. The complex also functions as a proton pump.</text>
</comment>
<keyword evidence="8 21" id="KW-0349">Heme</keyword>
<evidence type="ECO:0000256" key="17">
    <source>
        <dbReference type="ARBA" id="ARBA00023004"/>
    </source>
</evidence>
<evidence type="ECO:0000256" key="16">
    <source>
        <dbReference type="ARBA" id="ARBA00023002"/>
    </source>
</evidence>
<dbReference type="AlphaFoldDB" id="A0A2T5VEA5"/>
<dbReference type="InterPro" id="IPR032858">
    <property type="entry name" value="CcoP_N"/>
</dbReference>
<evidence type="ECO:0000259" key="25">
    <source>
        <dbReference type="PROSITE" id="PS51007"/>
    </source>
</evidence>
<evidence type="ECO:0000256" key="5">
    <source>
        <dbReference type="ARBA" id="ARBA00022448"/>
    </source>
</evidence>
<sequence>MADTHKKHVDEVSGVETTGHEWDGLRELNNPLPRWWLYIFYACIVWSVIYWVLMPSWPLISSYTTGMLGASQREQALESLNSGIAARNEMGAGLADASLEQIQSTPGMLEFAMANGRAAFGDNCAPCHGSGATGSPGYPNLQDDSWLWGGSLDAIHYTIQNGIRSTGDETRLGDMPAFGRDEILSKEEISQVASYVHTLSGGQPEEGVDVAAGQTVFMDNCAVCHGEDGKGNQELGSPNLTDAVWLYGGTIADIKAQVTNSRNGVMPTWGGRLDENTIKSLAVYVHALGGGE</sequence>
<keyword evidence="13 21" id="KW-0375">Hydrogen ion transport</keyword>
<keyword evidence="27" id="KW-1185">Reference proteome</keyword>
<dbReference type="GO" id="GO:0009055">
    <property type="term" value="F:electron transfer activity"/>
    <property type="evidence" value="ECO:0007669"/>
    <property type="project" value="InterPro"/>
</dbReference>
<keyword evidence="19 21" id="KW-0472">Membrane</keyword>
<feature type="binding site" description="covalent" evidence="23">
    <location>
        <position position="224"/>
    </location>
    <ligand>
        <name>heme c</name>
        <dbReference type="ChEBI" id="CHEBI:61717"/>
        <label>2</label>
    </ligand>
</feature>
<name>A0A2T5VEA5_9HYPH</name>
<evidence type="ECO:0000256" key="3">
    <source>
        <dbReference type="ARBA" id="ARBA00006113"/>
    </source>
</evidence>
<keyword evidence="17 21" id="KW-0408">Iron</keyword>
<comment type="pathway">
    <text evidence="2 21">Energy metabolism; oxidative phosphorylation.</text>
</comment>
<dbReference type="PROSITE" id="PS51007">
    <property type="entry name" value="CYTC"/>
    <property type="match status" value="2"/>
</dbReference>
<dbReference type="GO" id="GO:0020037">
    <property type="term" value="F:heme binding"/>
    <property type="evidence" value="ECO:0007669"/>
    <property type="project" value="InterPro"/>
</dbReference>
<evidence type="ECO:0000256" key="23">
    <source>
        <dbReference type="PIRSR" id="PIRSR000006-2"/>
    </source>
</evidence>
<evidence type="ECO:0000313" key="26">
    <source>
        <dbReference type="EMBL" id="PTW62088.1"/>
    </source>
</evidence>